<evidence type="ECO:0000313" key="2">
    <source>
        <dbReference type="Proteomes" id="UP000673821"/>
    </source>
</evidence>
<evidence type="ECO:0000313" key="1">
    <source>
        <dbReference type="EMBL" id="CAE6755156.1"/>
    </source>
</evidence>
<dbReference type="Proteomes" id="UP000673821">
    <property type="component" value="Unassembled WGS sequence"/>
</dbReference>
<proteinExistence type="predicted"/>
<keyword evidence="2" id="KW-1185">Reference proteome</keyword>
<accession>A0ABN7LMV9</accession>
<comment type="caution">
    <text evidence="1">The sequence shown here is derived from an EMBL/GenBank/DDBJ whole genome shotgun (WGS) entry which is preliminary data.</text>
</comment>
<name>A0ABN7LMV9_9BURK</name>
<sequence>MNAAGLLNPPWNVSPMAMGRMPLCRRHCRLLPENLLERPIANLFIAHFALMTTPQDEAGFVIFNVPEIHQFPTATPRQADLFGRLSV</sequence>
<gene>
    <name evidence="1" type="ORF">R69776_03112</name>
</gene>
<organism evidence="1 2">
    <name type="scientific">Paraburkholderia nemoris</name>
    <dbReference type="NCBI Taxonomy" id="2793076"/>
    <lineage>
        <taxon>Bacteria</taxon>
        <taxon>Pseudomonadati</taxon>
        <taxon>Pseudomonadota</taxon>
        <taxon>Betaproteobacteria</taxon>
        <taxon>Burkholderiales</taxon>
        <taxon>Burkholderiaceae</taxon>
        <taxon>Paraburkholderia</taxon>
    </lineage>
</organism>
<dbReference type="EMBL" id="CAJNBH010000008">
    <property type="protein sequence ID" value="CAE6755156.1"/>
    <property type="molecule type" value="Genomic_DNA"/>
</dbReference>
<reference evidence="1 2" key="1">
    <citation type="submission" date="2021-02" db="EMBL/GenBank/DDBJ databases">
        <authorList>
            <person name="Vanwijnsberghe S."/>
        </authorList>
    </citation>
    <scope>NUCLEOTIDE SEQUENCE [LARGE SCALE GENOMIC DNA]</scope>
    <source>
        <strain evidence="1 2">R-69776</strain>
    </source>
</reference>
<protein>
    <submittedName>
        <fullName evidence="1">Uncharacterized protein</fullName>
    </submittedName>
</protein>